<accession>A0A7W7CC57</accession>
<dbReference type="InterPro" id="IPR036396">
    <property type="entry name" value="Cyt_P450_sf"/>
</dbReference>
<keyword evidence="2" id="KW-0349">Heme</keyword>
<dbReference type="GO" id="GO:0008395">
    <property type="term" value="F:steroid hydroxylase activity"/>
    <property type="evidence" value="ECO:0007669"/>
    <property type="project" value="TreeGrafter"/>
</dbReference>
<dbReference type="EMBL" id="JACHMH010000001">
    <property type="protein sequence ID" value="MBB4678447.1"/>
    <property type="molecule type" value="Genomic_DNA"/>
</dbReference>
<evidence type="ECO:0000256" key="2">
    <source>
        <dbReference type="ARBA" id="ARBA00022617"/>
    </source>
</evidence>
<organism evidence="7 8">
    <name type="scientific">Crossiella cryophila</name>
    <dbReference type="NCBI Taxonomy" id="43355"/>
    <lineage>
        <taxon>Bacteria</taxon>
        <taxon>Bacillati</taxon>
        <taxon>Actinomycetota</taxon>
        <taxon>Actinomycetes</taxon>
        <taxon>Pseudonocardiales</taxon>
        <taxon>Pseudonocardiaceae</taxon>
        <taxon>Crossiella</taxon>
    </lineage>
</organism>
<proteinExistence type="inferred from homology"/>
<dbReference type="Pfam" id="PF00067">
    <property type="entry name" value="p450"/>
    <property type="match status" value="1"/>
</dbReference>
<evidence type="ECO:0000256" key="3">
    <source>
        <dbReference type="ARBA" id="ARBA00022723"/>
    </source>
</evidence>
<keyword evidence="8" id="KW-1185">Reference proteome</keyword>
<dbReference type="SUPFAM" id="SSF48264">
    <property type="entry name" value="Cytochrome P450"/>
    <property type="match status" value="1"/>
</dbReference>
<evidence type="ECO:0000256" key="4">
    <source>
        <dbReference type="ARBA" id="ARBA00023002"/>
    </source>
</evidence>
<evidence type="ECO:0000256" key="1">
    <source>
        <dbReference type="ARBA" id="ARBA00010617"/>
    </source>
</evidence>
<keyword evidence="6" id="KW-0503">Monooxygenase</keyword>
<dbReference type="FunFam" id="1.10.630.10:FF:000018">
    <property type="entry name" value="Cytochrome P450 monooxygenase"/>
    <property type="match status" value="1"/>
</dbReference>
<dbReference type="RefSeq" id="WP_185004280.1">
    <property type="nucleotide sequence ID" value="NZ_BAAAUI010000066.1"/>
</dbReference>
<dbReference type="PANTHER" id="PTHR46696">
    <property type="entry name" value="P450, PUTATIVE (EUROFUNG)-RELATED"/>
    <property type="match status" value="1"/>
</dbReference>
<dbReference type="Proteomes" id="UP000533598">
    <property type="component" value="Unassembled WGS sequence"/>
</dbReference>
<dbReference type="GO" id="GO:0036199">
    <property type="term" value="F:cholest-4-en-3-one 26-monooxygenase activity"/>
    <property type="evidence" value="ECO:0007669"/>
    <property type="project" value="TreeGrafter"/>
</dbReference>
<name>A0A7W7CC57_9PSEU</name>
<evidence type="ECO:0000256" key="6">
    <source>
        <dbReference type="ARBA" id="ARBA00023033"/>
    </source>
</evidence>
<dbReference type="PANTHER" id="PTHR46696:SF4">
    <property type="entry name" value="BIOTIN BIOSYNTHESIS CYTOCHROME P450"/>
    <property type="match status" value="1"/>
</dbReference>
<dbReference type="InterPro" id="IPR001128">
    <property type="entry name" value="Cyt_P450"/>
</dbReference>
<dbReference type="CDD" id="cd20625">
    <property type="entry name" value="CYP164-like"/>
    <property type="match status" value="1"/>
</dbReference>
<dbReference type="InterPro" id="IPR002397">
    <property type="entry name" value="Cyt_P450_B"/>
</dbReference>
<dbReference type="GO" id="GO:0005506">
    <property type="term" value="F:iron ion binding"/>
    <property type="evidence" value="ECO:0007669"/>
    <property type="project" value="InterPro"/>
</dbReference>
<sequence length="426" mass="46755">MTNSSAVASLWLRSQLQAGRAATWLLSELGDLVVQLEHPRWRDDPYPLYEQIRQRGPLYRGLSGTWATSSFAVCNQVLRDRRFGVQRVDGRAQGGLLGAPVPAPPEGFVELDPPDHTRLRRLAMPAFNPKRLEAYRPRVQSIVDSLLAKVAGRESLDLVRDLGTPLPITVISDLLGIPDAERGAFAEFGEVVIEGFNGVSSMRQAREVTAVTEHLVALFDRLLRERAVEPGDDVISTLAAAVGEERMTARELHGTAMLLLVAGFETTVNLIGNGMRALLEHPEQWARLRAEPELAAAAVEEALRYDSPVQSTSRVAHTEIELAGQTIKPGQTVVAILAGGNRDAQAYERPEQFDITRSAGPEHLAFASGIHYCLGARLARIEGEIVFRTLAERMPSLRLVGRPERRDTSAIRGLRTLPVTVAQRGQ</sequence>
<comment type="similarity">
    <text evidence="1">Belongs to the cytochrome P450 family.</text>
</comment>
<keyword evidence="5" id="KW-0408">Iron</keyword>
<keyword evidence="4" id="KW-0560">Oxidoreductase</keyword>
<evidence type="ECO:0000313" key="7">
    <source>
        <dbReference type="EMBL" id="MBB4678447.1"/>
    </source>
</evidence>
<gene>
    <name evidence="7" type="ORF">HNR67_004565</name>
</gene>
<evidence type="ECO:0000256" key="5">
    <source>
        <dbReference type="ARBA" id="ARBA00023004"/>
    </source>
</evidence>
<dbReference type="GO" id="GO:0006707">
    <property type="term" value="P:cholesterol catabolic process"/>
    <property type="evidence" value="ECO:0007669"/>
    <property type="project" value="TreeGrafter"/>
</dbReference>
<comment type="caution">
    <text evidence="7">The sequence shown here is derived from an EMBL/GenBank/DDBJ whole genome shotgun (WGS) entry which is preliminary data.</text>
</comment>
<dbReference type="Gene3D" id="1.10.630.10">
    <property type="entry name" value="Cytochrome P450"/>
    <property type="match status" value="1"/>
</dbReference>
<keyword evidence="3" id="KW-0479">Metal-binding</keyword>
<protein>
    <submittedName>
        <fullName evidence="7">Cytochrome P450</fullName>
    </submittedName>
</protein>
<dbReference type="AlphaFoldDB" id="A0A7W7CC57"/>
<reference evidence="7 8" key="1">
    <citation type="submission" date="2020-08" db="EMBL/GenBank/DDBJ databases">
        <title>Sequencing the genomes of 1000 actinobacteria strains.</title>
        <authorList>
            <person name="Klenk H.-P."/>
        </authorList>
    </citation>
    <scope>NUCLEOTIDE SEQUENCE [LARGE SCALE GENOMIC DNA]</scope>
    <source>
        <strain evidence="7 8">DSM 44230</strain>
    </source>
</reference>
<evidence type="ECO:0000313" key="8">
    <source>
        <dbReference type="Proteomes" id="UP000533598"/>
    </source>
</evidence>
<dbReference type="PRINTS" id="PR00359">
    <property type="entry name" value="BP450"/>
</dbReference>
<dbReference type="GO" id="GO:0020037">
    <property type="term" value="F:heme binding"/>
    <property type="evidence" value="ECO:0007669"/>
    <property type="project" value="InterPro"/>
</dbReference>